<reference evidence="1" key="2">
    <citation type="journal article" date="2020" name="Nat. Commun.">
        <title>Large-scale genome sequencing of mycorrhizal fungi provides insights into the early evolution of symbiotic traits.</title>
        <authorList>
            <person name="Miyauchi S."/>
            <person name="Kiss E."/>
            <person name="Kuo A."/>
            <person name="Drula E."/>
            <person name="Kohler A."/>
            <person name="Sanchez-Garcia M."/>
            <person name="Morin E."/>
            <person name="Andreopoulos B."/>
            <person name="Barry K.W."/>
            <person name="Bonito G."/>
            <person name="Buee M."/>
            <person name="Carver A."/>
            <person name="Chen C."/>
            <person name="Cichocki N."/>
            <person name="Clum A."/>
            <person name="Culley D."/>
            <person name="Crous P.W."/>
            <person name="Fauchery L."/>
            <person name="Girlanda M."/>
            <person name="Hayes R.D."/>
            <person name="Keri Z."/>
            <person name="LaButti K."/>
            <person name="Lipzen A."/>
            <person name="Lombard V."/>
            <person name="Magnuson J."/>
            <person name="Maillard F."/>
            <person name="Murat C."/>
            <person name="Nolan M."/>
            <person name="Ohm R.A."/>
            <person name="Pangilinan J."/>
            <person name="Pereira M.F."/>
            <person name="Perotto S."/>
            <person name="Peter M."/>
            <person name="Pfister S."/>
            <person name="Riley R."/>
            <person name="Sitrit Y."/>
            <person name="Stielow J.B."/>
            <person name="Szollosi G."/>
            <person name="Zifcakova L."/>
            <person name="Stursova M."/>
            <person name="Spatafora J.W."/>
            <person name="Tedersoo L."/>
            <person name="Vaario L.M."/>
            <person name="Yamada A."/>
            <person name="Yan M."/>
            <person name="Wang P."/>
            <person name="Xu J."/>
            <person name="Bruns T."/>
            <person name="Baldrian P."/>
            <person name="Vilgalys R."/>
            <person name="Dunand C."/>
            <person name="Henrissat B."/>
            <person name="Grigoriev I.V."/>
            <person name="Hibbett D."/>
            <person name="Nagy L.G."/>
            <person name="Martin F.M."/>
        </authorList>
    </citation>
    <scope>NUCLEOTIDE SEQUENCE</scope>
    <source>
        <strain evidence="1">P2</strain>
    </source>
</reference>
<dbReference type="Proteomes" id="UP000886501">
    <property type="component" value="Unassembled WGS sequence"/>
</dbReference>
<accession>A0ACB6Z9L5</accession>
<organism evidence="1 2">
    <name type="scientific">Thelephora ganbajun</name>
    <name type="common">Ganba fungus</name>
    <dbReference type="NCBI Taxonomy" id="370292"/>
    <lineage>
        <taxon>Eukaryota</taxon>
        <taxon>Fungi</taxon>
        <taxon>Dikarya</taxon>
        <taxon>Basidiomycota</taxon>
        <taxon>Agaricomycotina</taxon>
        <taxon>Agaricomycetes</taxon>
        <taxon>Thelephorales</taxon>
        <taxon>Thelephoraceae</taxon>
        <taxon>Thelephora</taxon>
    </lineage>
</organism>
<evidence type="ECO:0000313" key="1">
    <source>
        <dbReference type="EMBL" id="KAF9646331.1"/>
    </source>
</evidence>
<reference evidence="1" key="1">
    <citation type="submission" date="2019-10" db="EMBL/GenBank/DDBJ databases">
        <authorList>
            <consortium name="DOE Joint Genome Institute"/>
            <person name="Kuo A."/>
            <person name="Miyauchi S."/>
            <person name="Kiss E."/>
            <person name="Drula E."/>
            <person name="Kohler A."/>
            <person name="Sanchez-Garcia M."/>
            <person name="Andreopoulos B."/>
            <person name="Barry K.W."/>
            <person name="Bonito G."/>
            <person name="Buee M."/>
            <person name="Carver A."/>
            <person name="Chen C."/>
            <person name="Cichocki N."/>
            <person name="Clum A."/>
            <person name="Culley D."/>
            <person name="Crous P.W."/>
            <person name="Fauchery L."/>
            <person name="Girlanda M."/>
            <person name="Hayes R."/>
            <person name="Keri Z."/>
            <person name="Labutti K."/>
            <person name="Lipzen A."/>
            <person name="Lombard V."/>
            <person name="Magnuson J."/>
            <person name="Maillard F."/>
            <person name="Morin E."/>
            <person name="Murat C."/>
            <person name="Nolan M."/>
            <person name="Ohm R."/>
            <person name="Pangilinan J."/>
            <person name="Pereira M."/>
            <person name="Perotto S."/>
            <person name="Peter M."/>
            <person name="Riley R."/>
            <person name="Sitrit Y."/>
            <person name="Stielow B."/>
            <person name="Szollosi G."/>
            <person name="Zifcakova L."/>
            <person name="Stursova M."/>
            <person name="Spatafora J.W."/>
            <person name="Tedersoo L."/>
            <person name="Vaario L.-M."/>
            <person name="Yamada A."/>
            <person name="Yan M."/>
            <person name="Wang P."/>
            <person name="Xu J."/>
            <person name="Bruns T."/>
            <person name="Baldrian P."/>
            <person name="Vilgalys R."/>
            <person name="Henrissat B."/>
            <person name="Grigoriev I.V."/>
            <person name="Hibbett D."/>
            <person name="Nagy L.G."/>
            <person name="Martin F.M."/>
        </authorList>
    </citation>
    <scope>NUCLEOTIDE SEQUENCE</scope>
    <source>
        <strain evidence="1">P2</strain>
    </source>
</reference>
<feature type="non-terminal residue" evidence="1">
    <location>
        <position position="52"/>
    </location>
</feature>
<name>A0ACB6Z9L5_THEGA</name>
<keyword evidence="2" id="KW-1185">Reference proteome</keyword>
<protein>
    <submittedName>
        <fullName evidence="1">Uncharacterized protein</fullName>
    </submittedName>
</protein>
<sequence length="52" mass="6167">VEWEGAAERVAWHPPYTLPFDSRFIEIRHVETGRLVQIVSGNDMRWIWDGWG</sequence>
<evidence type="ECO:0000313" key="2">
    <source>
        <dbReference type="Proteomes" id="UP000886501"/>
    </source>
</evidence>
<feature type="non-terminal residue" evidence="1">
    <location>
        <position position="1"/>
    </location>
</feature>
<gene>
    <name evidence="1" type="ORF">BDM02DRAFT_3065113</name>
</gene>
<proteinExistence type="predicted"/>
<comment type="caution">
    <text evidence="1">The sequence shown here is derived from an EMBL/GenBank/DDBJ whole genome shotgun (WGS) entry which is preliminary data.</text>
</comment>
<dbReference type="EMBL" id="MU118061">
    <property type="protein sequence ID" value="KAF9646331.1"/>
    <property type="molecule type" value="Genomic_DNA"/>
</dbReference>